<proteinExistence type="predicted"/>
<gene>
    <name evidence="1" type="ORF">J2X86_002444</name>
</gene>
<dbReference type="AlphaFoldDB" id="A0AAW8LHF1"/>
<sequence>MNYIFKISDIERMIEHWMNTPSNGYIGVTYGRNLRELLHKPMTEDSANTLLEWMREDMPILRQLSDADFSVVEQELGYDKKAFFIQLSSILIPIPTRVDDNILGA</sequence>
<dbReference type="EMBL" id="JAVDSC010000012">
    <property type="protein sequence ID" value="MDR6630389.1"/>
    <property type="molecule type" value="Genomic_DNA"/>
</dbReference>
<evidence type="ECO:0000313" key="2">
    <source>
        <dbReference type="Proteomes" id="UP001262767"/>
    </source>
</evidence>
<comment type="caution">
    <text evidence="1">The sequence shown here is derived from an EMBL/GenBank/DDBJ whole genome shotgun (WGS) entry which is preliminary data.</text>
</comment>
<evidence type="ECO:0000313" key="1">
    <source>
        <dbReference type="EMBL" id="MDR6630389.1"/>
    </source>
</evidence>
<dbReference type="Proteomes" id="UP001262767">
    <property type="component" value="Unassembled WGS sequence"/>
</dbReference>
<dbReference type="RefSeq" id="WP_310077890.1">
    <property type="nucleotide sequence ID" value="NZ_JAVDSC010000012.1"/>
</dbReference>
<reference evidence="1" key="1">
    <citation type="submission" date="2023-07" db="EMBL/GenBank/DDBJ databases">
        <title>Sorghum-associated microbial communities from plants grown in Nebraska, USA.</title>
        <authorList>
            <person name="Schachtman D."/>
        </authorList>
    </citation>
    <scope>NUCLEOTIDE SEQUENCE</scope>
    <source>
        <strain evidence="1">BE44</strain>
    </source>
</reference>
<organism evidence="1 2">
    <name type="scientific">Acinetobacter lwoffii</name>
    <dbReference type="NCBI Taxonomy" id="28090"/>
    <lineage>
        <taxon>Bacteria</taxon>
        <taxon>Pseudomonadati</taxon>
        <taxon>Pseudomonadota</taxon>
        <taxon>Gammaproteobacteria</taxon>
        <taxon>Moraxellales</taxon>
        <taxon>Moraxellaceae</taxon>
        <taxon>Acinetobacter</taxon>
    </lineage>
</organism>
<name>A0AAW8LHF1_ACILW</name>
<protein>
    <submittedName>
        <fullName evidence="1">Uncharacterized protein</fullName>
    </submittedName>
</protein>
<accession>A0AAW8LHF1</accession>